<dbReference type="GO" id="GO:0006031">
    <property type="term" value="P:chitin biosynthetic process"/>
    <property type="evidence" value="ECO:0007669"/>
    <property type="project" value="TreeGrafter"/>
</dbReference>
<keyword evidence="16" id="KW-1185">Reference proteome</keyword>
<dbReference type="Proteomes" id="UP000245884">
    <property type="component" value="Unassembled WGS sequence"/>
</dbReference>
<dbReference type="InterPro" id="IPR054295">
    <property type="entry name" value="CHS4-like_dom"/>
</dbReference>
<feature type="region of interest" description="Disordered" evidence="12">
    <location>
        <begin position="1"/>
        <end position="161"/>
    </location>
</feature>
<organism evidence="15 16">
    <name type="scientific">Jaminaea rosea</name>
    <dbReference type="NCBI Taxonomy" id="1569628"/>
    <lineage>
        <taxon>Eukaryota</taxon>
        <taxon>Fungi</taxon>
        <taxon>Dikarya</taxon>
        <taxon>Basidiomycota</taxon>
        <taxon>Ustilaginomycotina</taxon>
        <taxon>Exobasidiomycetes</taxon>
        <taxon>Microstromatales</taxon>
        <taxon>Microstromatales incertae sedis</taxon>
        <taxon>Jaminaea</taxon>
    </lineage>
</organism>
<feature type="region of interest" description="Disordered" evidence="12">
    <location>
        <begin position="290"/>
        <end position="319"/>
    </location>
</feature>
<feature type="compositionally biased region" description="Polar residues" evidence="12">
    <location>
        <begin position="60"/>
        <end position="69"/>
    </location>
</feature>
<dbReference type="CDD" id="cd04190">
    <property type="entry name" value="Chitin_synth_C"/>
    <property type="match status" value="1"/>
</dbReference>
<evidence type="ECO:0000256" key="7">
    <source>
        <dbReference type="ARBA" id="ARBA00022692"/>
    </source>
</evidence>
<evidence type="ECO:0000256" key="4">
    <source>
        <dbReference type="ARBA" id="ARBA00022475"/>
    </source>
</evidence>
<dbReference type="Gene3D" id="3.90.550.10">
    <property type="entry name" value="Spore Coat Polysaccharide Biosynthesis Protein SpsA, Chain A"/>
    <property type="match status" value="1"/>
</dbReference>
<dbReference type="EC" id="2.4.1.16" evidence="3"/>
<dbReference type="GO" id="GO:0005886">
    <property type="term" value="C:plasma membrane"/>
    <property type="evidence" value="ECO:0007669"/>
    <property type="project" value="UniProtKB-SubCell"/>
</dbReference>
<dbReference type="GO" id="GO:0004100">
    <property type="term" value="F:chitin synthase activity"/>
    <property type="evidence" value="ECO:0007669"/>
    <property type="project" value="UniProtKB-EC"/>
</dbReference>
<evidence type="ECO:0000256" key="8">
    <source>
        <dbReference type="ARBA" id="ARBA00022989"/>
    </source>
</evidence>
<keyword evidence="11" id="KW-0968">Cytoplasmic vesicle</keyword>
<name>A0A316UQA3_9BASI</name>
<evidence type="ECO:0000256" key="13">
    <source>
        <dbReference type="SAM" id="Phobius"/>
    </source>
</evidence>
<dbReference type="GeneID" id="37030240"/>
<dbReference type="PANTHER" id="PTHR22914">
    <property type="entry name" value="CHITIN SYNTHASE"/>
    <property type="match status" value="1"/>
</dbReference>
<comment type="subcellular location">
    <subcellularLocation>
        <location evidence="2">Cell membrane</location>
        <topology evidence="2">Multi-pass membrane protein</topology>
    </subcellularLocation>
    <subcellularLocation>
        <location evidence="1">Cytoplasmic vesicle membrane</location>
        <topology evidence="1">Multi-pass membrane protein</topology>
    </subcellularLocation>
</comment>
<feature type="transmembrane region" description="Helical" evidence="13">
    <location>
        <begin position="1180"/>
        <end position="1204"/>
    </location>
</feature>
<dbReference type="OrthoDB" id="370884at2759"/>
<feature type="region of interest" description="Disordered" evidence="12">
    <location>
        <begin position="1409"/>
        <end position="1589"/>
    </location>
</feature>
<reference evidence="15 16" key="1">
    <citation type="journal article" date="2018" name="Mol. Biol. Evol.">
        <title>Broad Genomic Sampling Reveals a Smut Pathogenic Ancestry of the Fungal Clade Ustilaginomycotina.</title>
        <authorList>
            <person name="Kijpornyongpan T."/>
            <person name="Mondo S.J."/>
            <person name="Barry K."/>
            <person name="Sandor L."/>
            <person name="Lee J."/>
            <person name="Lipzen A."/>
            <person name="Pangilinan J."/>
            <person name="LaButti K."/>
            <person name="Hainaut M."/>
            <person name="Henrissat B."/>
            <person name="Grigoriev I.V."/>
            <person name="Spatafora J.W."/>
            <person name="Aime M.C."/>
        </authorList>
    </citation>
    <scope>NUCLEOTIDE SEQUENCE [LARGE SCALE GENOMIC DNA]</scope>
    <source>
        <strain evidence="15 16">MCA 5214</strain>
    </source>
</reference>
<feature type="transmembrane region" description="Helical" evidence="13">
    <location>
        <begin position="1216"/>
        <end position="1237"/>
    </location>
</feature>
<feature type="transmembrane region" description="Helical" evidence="13">
    <location>
        <begin position="1249"/>
        <end position="1268"/>
    </location>
</feature>
<keyword evidence="5" id="KW-0328">Glycosyltransferase</keyword>
<evidence type="ECO:0000313" key="15">
    <source>
        <dbReference type="EMBL" id="PWN26053.1"/>
    </source>
</evidence>
<evidence type="ECO:0000256" key="1">
    <source>
        <dbReference type="ARBA" id="ARBA00004439"/>
    </source>
</evidence>
<evidence type="ECO:0000313" key="16">
    <source>
        <dbReference type="Proteomes" id="UP000245884"/>
    </source>
</evidence>
<dbReference type="RefSeq" id="XP_025360665.1">
    <property type="nucleotide sequence ID" value="XM_025508417.1"/>
</dbReference>
<feature type="compositionally biased region" description="Polar residues" evidence="12">
    <location>
        <begin position="749"/>
        <end position="758"/>
    </location>
</feature>
<feature type="transmembrane region" description="Helical" evidence="13">
    <location>
        <begin position="327"/>
        <end position="349"/>
    </location>
</feature>
<dbReference type="GO" id="GO:0030659">
    <property type="term" value="C:cytoplasmic vesicle membrane"/>
    <property type="evidence" value="ECO:0007669"/>
    <property type="project" value="UniProtKB-SubCell"/>
</dbReference>
<dbReference type="SUPFAM" id="SSF53448">
    <property type="entry name" value="Nucleotide-diphospho-sugar transferases"/>
    <property type="match status" value="1"/>
</dbReference>
<keyword evidence="8 13" id="KW-1133">Transmembrane helix</keyword>
<feature type="compositionally biased region" description="Low complexity" evidence="12">
    <location>
        <begin position="11"/>
        <end position="49"/>
    </location>
</feature>
<feature type="compositionally biased region" description="Gly residues" evidence="12">
    <location>
        <begin position="238"/>
        <end position="249"/>
    </location>
</feature>
<evidence type="ECO:0000256" key="10">
    <source>
        <dbReference type="ARBA" id="ARBA00023180"/>
    </source>
</evidence>
<dbReference type="STRING" id="1569628.A0A316UQA3"/>
<dbReference type="Pfam" id="PF22997">
    <property type="entry name" value="CHS4"/>
    <property type="match status" value="1"/>
</dbReference>
<feature type="compositionally biased region" description="Polar residues" evidence="12">
    <location>
        <begin position="1340"/>
        <end position="1361"/>
    </location>
</feature>
<dbReference type="EMBL" id="KZ819673">
    <property type="protein sequence ID" value="PWN26053.1"/>
    <property type="molecule type" value="Genomic_DNA"/>
</dbReference>
<keyword evidence="9 13" id="KW-0472">Membrane</keyword>
<dbReference type="PANTHER" id="PTHR22914:SF16">
    <property type="entry name" value="CHITIN SYNTHASE 3"/>
    <property type="match status" value="1"/>
</dbReference>
<feature type="region of interest" description="Disordered" evidence="12">
    <location>
        <begin position="711"/>
        <end position="772"/>
    </location>
</feature>
<evidence type="ECO:0000256" key="11">
    <source>
        <dbReference type="ARBA" id="ARBA00023329"/>
    </source>
</evidence>
<keyword evidence="4" id="KW-1003">Cell membrane</keyword>
<sequence>MNPFEQGPYDSSEQYRPQSSQQRQSPPNQHSSASSSSSHPQQQHQQQQQRGGPPRYNDLQGGSFNQYAQQGPPPQTSSSGARAGGVSFQVPPQRPQTHRATTSRDSVKKDLFGNGANASASTSDLPELNRGNSRDPEAGGGGFSNSDFKRKKSLVRPDRERMDPNHRQWYYRNHAAQLDAVDGSGRPAHHIGFMPSSTGHMPQHGAALPGHGMGHLQGPGGGVSGLGMMQHGSMPPNGMGGQGGPGGPGAPNMPPGGLGRAPPLRRGKSILGREEDQVETGINFLKRGVSLKRSKSQKSQARKEIPQDLGDKPKKQSSIAPGPVGPWMIYCYALTICCPGPCLGIFGIKTPEQQRAWREKIGLLSIVLTCMAAVGFITFGFTQAVCDTKATRYHAGEIDVGSMVFHGYDFDFNRFYHPQVPPFQANGPMNHTNPVYSEPYSSGKLDGSMIMQRGGGECAGLVLNRDGTDATQFYPCRLVTQNGQARYTNSTMCHADGVAERMLANQTNVPANRAILQGPVYYNWSQVEDPTANLLVWKGAVIDLGRLNQLYTNITVPDLFNTLKTRNERFAGRDVTASVIRSKQDRTFDCLERIARVGFIDSDSIGCVASKVELYVALVFILGVVGIKFIMAVVFGWFLSWRIGNYGNETRDQRKKRQAEIEAWSDNIYRPAPASYRPNARKHKSFLPTTSRFSVANPLGPNGKITARTAMSEKSGVRSPNQRKTLGVASPLGGSPPGSPLLPGARSSASLVNTNNGDRSAPMSAWGNGSRRSSFSDPMIGAMGACPWPLDHVVPQPPSNWQPFHFPLAHSICLVTAYSESFEGLRTTLDSLATTDYPNSHKVILVIADGIVKGAGSDISTPDICLSMMKDFIVPPEEVEGNSYVAIADGYKRHNMAKVYAGFYEYDDETVERSKQQRVPMVLVAKCGTPMEADSAKPGNRGKRDSQVLLMAFLQKVMFDERMTSFEYEFFNCLWRVTGVSPDHYEIVLMVDADTKVFPDSLTRMVACMVEDPEIMGLCGETKIANKRETWVTMIQVFEYYISHHQTKAFEACFGGVTCLPGCFSAYRIKSPKGAAGYWVPILANPDIVEHYSENVVDTLHKKNLLLLGEDRFLTTLMLKTFPKRKMMFVPQAVCKTIVPDTFRILLSQRRRWINSTVHNLAELVMVNDLCGTFCFSMRFVVFMELAGTLVLPAAIAFTLYVVVSAIIDAGNGKEIQAIPLILLAVILGLPGLLIVVTTRKIAYVGWMLIYLISLPIWNFVFPSYAFWHMDDFSWGATRVVQGETKGGHGDAEGKFDPSNIVMKRWIEYERERRLASGIHSRDSTYDIVQIGSPDRAGSTRYSTVSSSVGGHSEVPSSAQAQDRLLSSLGSHMESESGHGRGTSVGGARARIDAVPLLSLPAPLGDPAAAKAVGGPHAPGSITVPRPRDVSPSGGGGVRGSSYDPFPSAGADDEKQPMMMHSQSAMSSPDPERLNAAMGQSSSSSSSRPGYTSAEFAAHLSAEPDDFASPTSTQAPTLPQSIAGSSPRPRENAPSRGFSLVDDGPAGIAPRVVQRGGARRMSTNDQPTRFSRSTEGGGNHGQSTNPFNR</sequence>
<feature type="transmembrane region" description="Helical" evidence="13">
    <location>
        <begin position="361"/>
        <end position="381"/>
    </location>
</feature>
<evidence type="ECO:0000256" key="5">
    <source>
        <dbReference type="ARBA" id="ARBA00022676"/>
    </source>
</evidence>
<feature type="compositionally biased region" description="Basic and acidic residues" evidence="12">
    <location>
        <begin position="301"/>
        <end position="314"/>
    </location>
</feature>
<keyword evidence="6" id="KW-0808">Transferase</keyword>
<feature type="region of interest" description="Disordered" evidence="12">
    <location>
        <begin position="234"/>
        <end position="275"/>
    </location>
</feature>
<feature type="compositionally biased region" description="Polar residues" evidence="12">
    <location>
        <begin position="1509"/>
        <end position="1524"/>
    </location>
</feature>
<protein>
    <recommendedName>
        <fullName evidence="3">chitin synthase</fullName>
        <ecNumber evidence="3">2.4.1.16</ecNumber>
    </recommendedName>
</protein>
<evidence type="ECO:0000256" key="2">
    <source>
        <dbReference type="ARBA" id="ARBA00004651"/>
    </source>
</evidence>
<evidence type="ECO:0000256" key="9">
    <source>
        <dbReference type="ARBA" id="ARBA00023136"/>
    </source>
</evidence>
<accession>A0A316UQA3</accession>
<evidence type="ECO:0000256" key="12">
    <source>
        <dbReference type="SAM" id="MobiDB-lite"/>
    </source>
</evidence>
<proteinExistence type="predicted"/>
<dbReference type="InterPro" id="IPR004835">
    <property type="entry name" value="Chitin_synth"/>
</dbReference>
<feature type="region of interest" description="Disordered" evidence="12">
    <location>
        <begin position="1330"/>
        <end position="1361"/>
    </location>
</feature>
<dbReference type="GO" id="GO:0030428">
    <property type="term" value="C:cell septum"/>
    <property type="evidence" value="ECO:0007669"/>
    <property type="project" value="TreeGrafter"/>
</dbReference>
<keyword evidence="10" id="KW-0325">Glycoprotein</keyword>
<feature type="transmembrane region" description="Helical" evidence="13">
    <location>
        <begin position="614"/>
        <end position="639"/>
    </location>
</feature>
<evidence type="ECO:0000256" key="3">
    <source>
        <dbReference type="ARBA" id="ARBA00012543"/>
    </source>
</evidence>
<dbReference type="Pfam" id="PF03142">
    <property type="entry name" value="Chitin_synth_2"/>
    <property type="match status" value="1"/>
</dbReference>
<dbReference type="InterPro" id="IPR029044">
    <property type="entry name" value="Nucleotide-diphossugar_trans"/>
</dbReference>
<feature type="compositionally biased region" description="Polar residues" evidence="12">
    <location>
        <begin position="1561"/>
        <end position="1574"/>
    </location>
</feature>
<keyword evidence="7 13" id="KW-0812">Transmembrane</keyword>
<evidence type="ECO:0000259" key="14">
    <source>
        <dbReference type="Pfam" id="PF22997"/>
    </source>
</evidence>
<feature type="domain" description="Chitin synthase 4-like" evidence="14">
    <location>
        <begin position="520"/>
        <end position="599"/>
    </location>
</feature>
<gene>
    <name evidence="15" type="ORF">BDZ90DRAFT_261826</name>
</gene>
<evidence type="ECO:0000256" key="6">
    <source>
        <dbReference type="ARBA" id="ARBA00022679"/>
    </source>
</evidence>